<name>E1GX34_9BACT</name>
<evidence type="ECO:0000313" key="1">
    <source>
        <dbReference type="EMBL" id="EFN90784.1"/>
    </source>
</evidence>
<accession>E1GX34</accession>
<proteinExistence type="predicted"/>
<reference evidence="1 2" key="1">
    <citation type="submission" date="2010-09" db="EMBL/GenBank/DDBJ databases">
        <authorList>
            <person name="Harkins D.M."/>
            <person name="Madupu R."/>
            <person name="Durkin A.S."/>
            <person name="Torralba M."/>
            <person name="Methe B."/>
            <person name="Sutton G.G."/>
            <person name="Nelson K.E."/>
        </authorList>
    </citation>
    <scope>NUCLEOTIDE SEQUENCE [LARGE SCALE GENOMIC DNA]</scope>
    <source>
        <strain evidence="1 2">CRIS 21A-A</strain>
    </source>
</reference>
<organism evidence="1 2">
    <name type="scientific">Prevotella amnii CRIS 21A-A</name>
    <dbReference type="NCBI Taxonomy" id="679191"/>
    <lineage>
        <taxon>Bacteria</taxon>
        <taxon>Pseudomonadati</taxon>
        <taxon>Bacteroidota</taxon>
        <taxon>Bacteroidia</taxon>
        <taxon>Bacteroidales</taxon>
        <taxon>Prevotellaceae</taxon>
        <taxon>Prevotella</taxon>
    </lineage>
</organism>
<dbReference type="Proteomes" id="UP000016016">
    <property type="component" value="Unassembled WGS sequence"/>
</dbReference>
<comment type="caution">
    <text evidence="1">The sequence shown here is derived from an EMBL/GenBank/DDBJ whole genome shotgun (WGS) entry which is preliminary data.</text>
</comment>
<protein>
    <submittedName>
        <fullName evidence="1">Uncharacterized protein</fullName>
    </submittedName>
</protein>
<sequence>MKIANNRLPITSFVLVDETGRVIDDLENLNEYTQVKAIAINPENR</sequence>
<dbReference type="EMBL" id="ADFQ01000084">
    <property type="protein sequence ID" value="EFN90784.1"/>
    <property type="molecule type" value="Genomic_DNA"/>
</dbReference>
<dbReference type="AlphaFoldDB" id="E1GX34"/>
<dbReference type="RefSeq" id="WP_008449996.1">
    <property type="nucleotide sequence ID" value="NZ_ADFQ01000084.1"/>
</dbReference>
<gene>
    <name evidence="1" type="ORF">HMPREF9018_0152</name>
</gene>
<evidence type="ECO:0000313" key="2">
    <source>
        <dbReference type="Proteomes" id="UP000016016"/>
    </source>
</evidence>